<dbReference type="InterPro" id="IPR032675">
    <property type="entry name" value="LRR_dom_sf"/>
</dbReference>
<dbReference type="PANTHER" id="PTHR31639:SF237">
    <property type="entry name" value="F-BOX DOMAIN-CONTAINING PROTEIN"/>
    <property type="match status" value="1"/>
</dbReference>
<dbReference type="Gene3D" id="3.80.10.10">
    <property type="entry name" value="Ribonuclease Inhibitor"/>
    <property type="match status" value="1"/>
</dbReference>
<dbReference type="EMBL" id="QPKB01000003">
    <property type="protein sequence ID" value="RWR81289.1"/>
    <property type="molecule type" value="Genomic_DNA"/>
</dbReference>
<dbReference type="InterPro" id="IPR055411">
    <property type="entry name" value="LRR_FXL15/At3g58940/PEG3-like"/>
</dbReference>
<keyword evidence="3" id="KW-1185">Reference proteome</keyword>
<dbReference type="OrthoDB" id="629734at2759"/>
<organism evidence="2 3">
    <name type="scientific">Cinnamomum micranthum f. kanehirae</name>
    <dbReference type="NCBI Taxonomy" id="337451"/>
    <lineage>
        <taxon>Eukaryota</taxon>
        <taxon>Viridiplantae</taxon>
        <taxon>Streptophyta</taxon>
        <taxon>Embryophyta</taxon>
        <taxon>Tracheophyta</taxon>
        <taxon>Spermatophyta</taxon>
        <taxon>Magnoliopsida</taxon>
        <taxon>Magnoliidae</taxon>
        <taxon>Laurales</taxon>
        <taxon>Lauraceae</taxon>
        <taxon>Cinnamomum</taxon>
    </lineage>
</organism>
<dbReference type="SMART" id="SM00579">
    <property type="entry name" value="FBD"/>
    <property type="match status" value="1"/>
</dbReference>
<gene>
    <name evidence="2" type="ORF">CKAN_00996500</name>
</gene>
<sequence length="401" mass="46145">MDLILTGLPVRDAVRTSILSKKWRYKWVSIPDIYFEEDCLMKDESKPDHVNDVDQVLSHHVGPICKFSCLCYVPTGSHFDRWIDILSMNGIKKLILEMMLFEEYYDVSPSVFNCQQLCHLELIYCILEVPPTFKGFHNLSVLVLTEVSISAEAIAFLISKCPLLETLKLLTKTCPAFHIHAPNLRYLELDGDFHFLSIGSCPHLTNMSLDYWFRLGYSGYTYLEGSDFLQFIECSLAIERLALRGTVLEFLCDGSIPKKLSATYDHLKCLEFEIRVNSDEILVILCILRSAPNLEELKIRYFTVAKTRFDLSEEYGEFWGAVTQFDCLLSHLRTVEIFGLAMLLDLEFIGCILSNAPVLETMKVYTNENVKNEDVPRLLDELMHFQRASTAEIKYMGHCYI</sequence>
<dbReference type="Proteomes" id="UP000283530">
    <property type="component" value="Unassembled WGS sequence"/>
</dbReference>
<proteinExistence type="predicted"/>
<dbReference type="Pfam" id="PF08387">
    <property type="entry name" value="FBD"/>
    <property type="match status" value="1"/>
</dbReference>
<dbReference type="InterPro" id="IPR006566">
    <property type="entry name" value="FBD"/>
</dbReference>
<comment type="caution">
    <text evidence="2">The sequence shown here is derived from an EMBL/GenBank/DDBJ whole genome shotgun (WGS) entry which is preliminary data.</text>
</comment>
<dbReference type="Pfam" id="PF24758">
    <property type="entry name" value="LRR_At5g56370"/>
    <property type="match status" value="1"/>
</dbReference>
<name>A0A443NRY8_9MAGN</name>
<evidence type="ECO:0000313" key="2">
    <source>
        <dbReference type="EMBL" id="RWR81289.1"/>
    </source>
</evidence>
<accession>A0A443NRY8</accession>
<feature type="domain" description="FBD" evidence="1">
    <location>
        <begin position="326"/>
        <end position="396"/>
    </location>
</feature>
<evidence type="ECO:0000313" key="3">
    <source>
        <dbReference type="Proteomes" id="UP000283530"/>
    </source>
</evidence>
<evidence type="ECO:0000259" key="1">
    <source>
        <dbReference type="SMART" id="SM00579"/>
    </source>
</evidence>
<dbReference type="SUPFAM" id="SSF52047">
    <property type="entry name" value="RNI-like"/>
    <property type="match status" value="1"/>
</dbReference>
<protein>
    <submittedName>
        <fullName evidence="2">F-box/FBD/LRR-repeat protein</fullName>
    </submittedName>
</protein>
<dbReference type="PANTHER" id="PTHR31639">
    <property type="entry name" value="F-BOX PROTEIN-LIKE"/>
    <property type="match status" value="1"/>
</dbReference>
<dbReference type="STRING" id="337451.A0A443NRY8"/>
<dbReference type="AlphaFoldDB" id="A0A443NRY8"/>
<reference evidence="2 3" key="1">
    <citation type="journal article" date="2019" name="Nat. Plants">
        <title>Stout camphor tree genome fills gaps in understanding of flowering plant genome evolution.</title>
        <authorList>
            <person name="Chaw S.M."/>
            <person name="Liu Y.C."/>
            <person name="Wu Y.W."/>
            <person name="Wang H.Y."/>
            <person name="Lin C.I."/>
            <person name="Wu C.S."/>
            <person name="Ke H.M."/>
            <person name="Chang L.Y."/>
            <person name="Hsu C.Y."/>
            <person name="Yang H.T."/>
            <person name="Sudianto E."/>
            <person name="Hsu M.H."/>
            <person name="Wu K.P."/>
            <person name="Wang L.N."/>
            <person name="Leebens-Mack J.H."/>
            <person name="Tsai I.J."/>
        </authorList>
    </citation>
    <scope>NUCLEOTIDE SEQUENCE [LARGE SCALE GENOMIC DNA]</scope>
    <source>
        <strain evidence="3">cv. Chaw 1501</strain>
        <tissue evidence="2">Young leaves</tissue>
    </source>
</reference>